<proteinExistence type="predicted"/>
<name>A0ACC3P082_9PEZI</name>
<protein>
    <submittedName>
        <fullName evidence="1">Protein OS-9</fullName>
    </submittedName>
</protein>
<evidence type="ECO:0000313" key="2">
    <source>
        <dbReference type="Proteomes" id="UP001281147"/>
    </source>
</evidence>
<keyword evidence="2" id="KW-1185">Reference proteome</keyword>
<gene>
    <name evidence="1" type="primary">YOS9_1</name>
    <name evidence="1" type="ORF">LTR37_000952</name>
</gene>
<comment type="caution">
    <text evidence="1">The sequence shown here is derived from an EMBL/GenBank/DDBJ whole genome shotgun (WGS) entry which is preliminary data.</text>
</comment>
<accession>A0ACC3P082</accession>
<sequence>MKHSLLALPALLRSSLIFATASQTTFSVQDDLLAFPQYEVKFSEDYITESQAQLRLRNNDDLPQDEAAPPSEIEHYRPAGSQANNNGKEDDAPMLEYEFMTLDNQPYLCSIPQVTKPAQTGSGGANDTLTKAEEERELARATERGWELLSGMQGNCVYFISGWWSYKFCYNDGVRQFHQLPPSRGVPVYPPVEDPGVEGYTLGMYAKDGERDVETGTDVAKAARKMSTPSAGELVQRGESRYLVQRLDGGTKCDLTGKDRKVEVQFHCNQHPSDRISLIKETSTCTYLLVIQTPRLCNDVAFQPPQKDAPNTISCSPILGEDQVEDYKHDLAALRESRVWETQPQAAKVFLGGHTPSTDSYPLVGDIPLGAHRTVPLGTKLEKSAIVGGGKETYIDTVASSQGKILSKEDIEKLGLGDAKAVEKLRKKLEEIAQGQEWKLDVIDTPRGREYRGIIGDEEEEEAKKKKEDGEVGPGDEQGEDGGGGEGSQEEYFREEL</sequence>
<dbReference type="EMBL" id="JAUTXU010000004">
    <property type="protein sequence ID" value="KAK3724904.1"/>
    <property type="molecule type" value="Genomic_DNA"/>
</dbReference>
<dbReference type="Proteomes" id="UP001281147">
    <property type="component" value="Unassembled WGS sequence"/>
</dbReference>
<evidence type="ECO:0000313" key="1">
    <source>
        <dbReference type="EMBL" id="KAK3724904.1"/>
    </source>
</evidence>
<organism evidence="1 2">
    <name type="scientific">Vermiconidia calcicola</name>
    <dbReference type="NCBI Taxonomy" id="1690605"/>
    <lineage>
        <taxon>Eukaryota</taxon>
        <taxon>Fungi</taxon>
        <taxon>Dikarya</taxon>
        <taxon>Ascomycota</taxon>
        <taxon>Pezizomycotina</taxon>
        <taxon>Dothideomycetes</taxon>
        <taxon>Dothideomycetidae</taxon>
        <taxon>Mycosphaerellales</taxon>
        <taxon>Extremaceae</taxon>
        <taxon>Vermiconidia</taxon>
    </lineage>
</organism>
<reference evidence="1" key="1">
    <citation type="submission" date="2023-07" db="EMBL/GenBank/DDBJ databases">
        <title>Black Yeasts Isolated from many extreme environments.</title>
        <authorList>
            <person name="Coleine C."/>
            <person name="Stajich J.E."/>
            <person name="Selbmann L."/>
        </authorList>
    </citation>
    <scope>NUCLEOTIDE SEQUENCE</scope>
    <source>
        <strain evidence="1">CCFEE 5714</strain>
    </source>
</reference>